<dbReference type="GO" id="GO:0016020">
    <property type="term" value="C:membrane"/>
    <property type="evidence" value="ECO:0007669"/>
    <property type="project" value="UniProtKB-SubCell"/>
</dbReference>
<feature type="transmembrane region" description="Helical" evidence="5">
    <location>
        <begin position="151"/>
        <end position="170"/>
    </location>
</feature>
<dbReference type="EMBL" id="CAADHO010000005">
    <property type="protein sequence ID" value="VFQ45313.1"/>
    <property type="molecule type" value="Genomic_DNA"/>
</dbReference>
<accession>A0A4U8YVA1</accession>
<evidence type="ECO:0000313" key="7">
    <source>
        <dbReference type="EMBL" id="VFQ45313.1"/>
    </source>
</evidence>
<dbReference type="InterPro" id="IPR036513">
    <property type="entry name" value="STAS_dom_sf"/>
</dbReference>
<evidence type="ECO:0000313" key="8">
    <source>
        <dbReference type="Proteomes" id="UP000507962"/>
    </source>
</evidence>
<keyword evidence="3 5" id="KW-1133">Transmembrane helix</keyword>
<keyword evidence="8" id="KW-1185">Reference proteome</keyword>
<feature type="transmembrane region" description="Helical" evidence="5">
    <location>
        <begin position="177"/>
        <end position="201"/>
    </location>
</feature>
<dbReference type="Pfam" id="PF01740">
    <property type="entry name" value="STAS"/>
    <property type="match status" value="1"/>
</dbReference>
<dbReference type="PROSITE" id="PS50801">
    <property type="entry name" value="STAS"/>
    <property type="match status" value="1"/>
</dbReference>
<evidence type="ECO:0000256" key="1">
    <source>
        <dbReference type="ARBA" id="ARBA00004141"/>
    </source>
</evidence>
<dbReference type="Gene3D" id="3.30.750.24">
    <property type="entry name" value="STAS domain"/>
    <property type="match status" value="1"/>
</dbReference>
<dbReference type="SUPFAM" id="SSF52091">
    <property type="entry name" value="SpoIIaa-like"/>
    <property type="match status" value="1"/>
</dbReference>
<feature type="transmembrane region" description="Helical" evidence="5">
    <location>
        <begin position="221"/>
        <end position="249"/>
    </location>
</feature>
<proteinExistence type="predicted"/>
<feature type="transmembrane region" description="Helical" evidence="5">
    <location>
        <begin position="77"/>
        <end position="98"/>
    </location>
</feature>
<dbReference type="InterPro" id="IPR002645">
    <property type="entry name" value="STAS_dom"/>
</dbReference>
<feature type="transmembrane region" description="Helical" evidence="5">
    <location>
        <begin position="401"/>
        <end position="419"/>
    </location>
</feature>
<reference evidence="7 8" key="1">
    <citation type="submission" date="2019-03" db="EMBL/GenBank/DDBJ databases">
        <authorList>
            <person name="Nijsse B."/>
        </authorList>
    </citation>
    <scope>NUCLEOTIDE SEQUENCE [LARGE SCALE GENOMIC DNA]</scope>
    <source>
        <strain evidence="7">Desulfoluna butyratoxydans MSL71</strain>
    </source>
</reference>
<feature type="transmembrane region" description="Helical" evidence="5">
    <location>
        <begin position="377"/>
        <end position="395"/>
    </location>
</feature>
<evidence type="ECO:0000259" key="6">
    <source>
        <dbReference type="PROSITE" id="PS50801"/>
    </source>
</evidence>
<evidence type="ECO:0000256" key="5">
    <source>
        <dbReference type="SAM" id="Phobius"/>
    </source>
</evidence>
<protein>
    <submittedName>
        <fullName evidence="7">Slc26a/sulp transporter</fullName>
    </submittedName>
</protein>
<organism evidence="7 8">
    <name type="scientific">Desulfoluna butyratoxydans</name>
    <dbReference type="NCBI Taxonomy" id="231438"/>
    <lineage>
        <taxon>Bacteria</taxon>
        <taxon>Pseudomonadati</taxon>
        <taxon>Thermodesulfobacteriota</taxon>
        <taxon>Desulfobacteria</taxon>
        <taxon>Desulfobacterales</taxon>
        <taxon>Desulfolunaceae</taxon>
        <taxon>Desulfoluna</taxon>
    </lineage>
</organism>
<dbReference type="GO" id="GO:0055085">
    <property type="term" value="P:transmembrane transport"/>
    <property type="evidence" value="ECO:0007669"/>
    <property type="project" value="InterPro"/>
</dbReference>
<keyword evidence="2 5" id="KW-0812">Transmembrane</keyword>
<dbReference type="InterPro" id="IPR001902">
    <property type="entry name" value="SLC26A/SulP_fam"/>
</dbReference>
<evidence type="ECO:0000256" key="4">
    <source>
        <dbReference type="ARBA" id="ARBA00023136"/>
    </source>
</evidence>
<dbReference type="Proteomes" id="UP000507962">
    <property type="component" value="Unassembled WGS sequence"/>
</dbReference>
<sequence length="631" mass="67452">MTSSPCYLQCPVGLITIEPIDTPRGSRPSTEYIAAPITSGNRVSMKAHPTERDVIARFFPFLTWLPLIGRATLKADLLAGFTGAVIVLPQAVAFAAIAGLPPEYGLYTAMVTPVVAALFGSSYHLISGPTTAISIVVFSAVSQYAEPGSGAYIGLALTLTFLAGFFQLAFGLARLGALVNFVSHTVVTGFTAGAAILIVTSQLKHVLGLTLPRGESFIDTWAAMATHFSTVNGFVVAVAAVTIGAAVVCRRFFPKAPNLLVGMVAGSLASLAMGGPEHGVALLGEIPSKLPPISVPEFSIPVIRQLAPDAFAIALLGLIEAVSISRSVAARSRQLIDGNQEFIGQGLSNLVGSFFSSYAGSGSFTRSGINYAAGAKTPLSAIFAAVALMALVLLIAPLTAWLPLASMGGVILIVAWNLIDFRHIRFILRVSPSESAILAVTFFSTLFLELEFAIYIGVFLSLILFLSRSSTPDIVIMAPDPATRSRQLTSIEKRPLHECPHMKIIRIDRSIYFGSVGSIRSRIEAMIEKERLTNMLIVSEGINYIDLAGAEMLVELSDVLKARGGGLYFCNLKTTVFQFIAHVGFIDRIGEDHIFEHKSEAIAAFVARRDEACRRECACRVFRECSGEKDS</sequence>
<dbReference type="PANTHER" id="PTHR11814">
    <property type="entry name" value="SULFATE TRANSPORTER"/>
    <property type="match status" value="1"/>
</dbReference>
<comment type="subcellular location">
    <subcellularLocation>
        <location evidence="1">Membrane</location>
        <topology evidence="1">Multi-pass membrane protein</topology>
    </subcellularLocation>
</comment>
<dbReference type="InterPro" id="IPR011547">
    <property type="entry name" value="SLC26A/SulP_dom"/>
</dbReference>
<evidence type="ECO:0000256" key="3">
    <source>
        <dbReference type="ARBA" id="ARBA00022989"/>
    </source>
</evidence>
<dbReference type="AlphaFoldDB" id="A0A4U8YVA1"/>
<dbReference type="Pfam" id="PF00916">
    <property type="entry name" value="Sulfate_transp"/>
    <property type="match status" value="1"/>
</dbReference>
<keyword evidence="4 5" id="KW-0472">Membrane</keyword>
<evidence type="ECO:0000256" key="2">
    <source>
        <dbReference type="ARBA" id="ARBA00022692"/>
    </source>
</evidence>
<dbReference type="CDD" id="cd07042">
    <property type="entry name" value="STAS_SulP_like_sulfate_transporter"/>
    <property type="match status" value="1"/>
</dbReference>
<name>A0A4U8YVA1_9BACT</name>
<gene>
    <name evidence="7" type="ORF">MSL71_29700</name>
</gene>
<dbReference type="NCBIfam" id="TIGR00815">
    <property type="entry name" value="sulP"/>
    <property type="match status" value="1"/>
</dbReference>
<feature type="domain" description="STAS" evidence="6">
    <location>
        <begin position="492"/>
        <end position="605"/>
    </location>
</feature>